<protein>
    <submittedName>
        <fullName evidence="2">Uncharacterized protein</fullName>
    </submittedName>
</protein>
<reference evidence="2" key="1">
    <citation type="journal article" date="2023" name="Mol. Phylogenet. Evol.">
        <title>Genome-scale phylogeny and comparative genomics of the fungal order Sordariales.</title>
        <authorList>
            <person name="Hensen N."/>
            <person name="Bonometti L."/>
            <person name="Westerberg I."/>
            <person name="Brannstrom I.O."/>
            <person name="Guillou S."/>
            <person name="Cros-Aarteil S."/>
            <person name="Calhoun S."/>
            <person name="Haridas S."/>
            <person name="Kuo A."/>
            <person name="Mondo S."/>
            <person name="Pangilinan J."/>
            <person name="Riley R."/>
            <person name="LaButti K."/>
            <person name="Andreopoulos B."/>
            <person name="Lipzen A."/>
            <person name="Chen C."/>
            <person name="Yan M."/>
            <person name="Daum C."/>
            <person name="Ng V."/>
            <person name="Clum A."/>
            <person name="Steindorff A."/>
            <person name="Ohm R.A."/>
            <person name="Martin F."/>
            <person name="Silar P."/>
            <person name="Natvig D.O."/>
            <person name="Lalanne C."/>
            <person name="Gautier V."/>
            <person name="Ament-Velasquez S.L."/>
            <person name="Kruys A."/>
            <person name="Hutchinson M.I."/>
            <person name="Powell A.J."/>
            <person name="Barry K."/>
            <person name="Miller A.N."/>
            <person name="Grigoriev I.V."/>
            <person name="Debuchy R."/>
            <person name="Gladieux P."/>
            <person name="Hiltunen Thoren M."/>
            <person name="Johannesson H."/>
        </authorList>
    </citation>
    <scope>NUCLEOTIDE SEQUENCE</scope>
    <source>
        <strain evidence="2">PSN293</strain>
    </source>
</reference>
<name>A0AAN6YBX8_9PEZI</name>
<dbReference type="AlphaFoldDB" id="A0AAN6YBX8"/>
<comment type="caution">
    <text evidence="2">The sequence shown here is derived from an EMBL/GenBank/DDBJ whole genome shotgun (WGS) entry which is preliminary data.</text>
</comment>
<dbReference type="EMBL" id="MU858076">
    <property type="protein sequence ID" value="KAK4215728.1"/>
    <property type="molecule type" value="Genomic_DNA"/>
</dbReference>
<proteinExistence type="predicted"/>
<evidence type="ECO:0000256" key="1">
    <source>
        <dbReference type="SAM" id="MobiDB-lite"/>
    </source>
</evidence>
<accession>A0AAN6YBX8</accession>
<reference evidence="2" key="2">
    <citation type="submission" date="2023-05" db="EMBL/GenBank/DDBJ databases">
        <authorList>
            <consortium name="Lawrence Berkeley National Laboratory"/>
            <person name="Steindorff A."/>
            <person name="Hensen N."/>
            <person name="Bonometti L."/>
            <person name="Westerberg I."/>
            <person name="Brannstrom I.O."/>
            <person name="Guillou S."/>
            <person name="Cros-Aarteil S."/>
            <person name="Calhoun S."/>
            <person name="Haridas S."/>
            <person name="Kuo A."/>
            <person name="Mondo S."/>
            <person name="Pangilinan J."/>
            <person name="Riley R."/>
            <person name="Labutti K."/>
            <person name="Andreopoulos B."/>
            <person name="Lipzen A."/>
            <person name="Chen C."/>
            <person name="Yanf M."/>
            <person name="Daum C."/>
            <person name="Ng V."/>
            <person name="Clum A."/>
            <person name="Ohm R."/>
            <person name="Martin F."/>
            <person name="Silar P."/>
            <person name="Natvig D."/>
            <person name="Lalanne C."/>
            <person name="Gautier V."/>
            <person name="Ament-Velasquez S.L."/>
            <person name="Kruys A."/>
            <person name="Hutchinson M.I."/>
            <person name="Powell A.J."/>
            <person name="Barry K."/>
            <person name="Miller A.N."/>
            <person name="Grigoriev I.V."/>
            <person name="Debuchy R."/>
            <person name="Gladieux P."/>
            <person name="Thoren M.H."/>
            <person name="Johannesson H."/>
        </authorList>
    </citation>
    <scope>NUCLEOTIDE SEQUENCE</scope>
    <source>
        <strain evidence="2">PSN293</strain>
    </source>
</reference>
<organism evidence="2 3">
    <name type="scientific">Rhypophila decipiens</name>
    <dbReference type="NCBI Taxonomy" id="261697"/>
    <lineage>
        <taxon>Eukaryota</taxon>
        <taxon>Fungi</taxon>
        <taxon>Dikarya</taxon>
        <taxon>Ascomycota</taxon>
        <taxon>Pezizomycotina</taxon>
        <taxon>Sordariomycetes</taxon>
        <taxon>Sordariomycetidae</taxon>
        <taxon>Sordariales</taxon>
        <taxon>Naviculisporaceae</taxon>
        <taxon>Rhypophila</taxon>
    </lineage>
</organism>
<dbReference type="Proteomes" id="UP001301769">
    <property type="component" value="Unassembled WGS sequence"/>
</dbReference>
<feature type="region of interest" description="Disordered" evidence="1">
    <location>
        <begin position="128"/>
        <end position="163"/>
    </location>
</feature>
<evidence type="ECO:0000313" key="2">
    <source>
        <dbReference type="EMBL" id="KAK4215728.1"/>
    </source>
</evidence>
<sequence length="303" mass="33892">MSWMDSWSRPGKHQATPAPFYLLSNGEDIPYCRSCGRVISSRNERPMQSQQEVKYCSSRCRTNKPGSKLDRRIEEAFQKFLCGEETGPVAEGRHAGVTLPTVTKSAKKGDARIIVPCDVVEEHVFGEERRARGGDDDDKDKTFGRKKNRASRVIPAQPETQNDVPEEAKTGLFNDVELDITDGPLAESSSADPDVLARLSIRSGTRIRPAQTVSQVNGSVGGEKGWAERIAETDEMKEKRVEGQRRSHEKEMVRSAARRGVVFGFVVRDEEGQEVRRRCEAVMQGKVVEPSFAKGGWGIRWRE</sequence>
<gene>
    <name evidence="2" type="ORF">QBC37DRAFT_281071</name>
</gene>
<feature type="compositionally biased region" description="Basic and acidic residues" evidence="1">
    <location>
        <begin position="128"/>
        <end position="143"/>
    </location>
</feature>
<keyword evidence="3" id="KW-1185">Reference proteome</keyword>
<evidence type="ECO:0000313" key="3">
    <source>
        <dbReference type="Proteomes" id="UP001301769"/>
    </source>
</evidence>